<gene>
    <name evidence="1" type="ORF">BAE44_0021034</name>
</gene>
<dbReference type="EMBL" id="LWDX02058218">
    <property type="protein sequence ID" value="OEL17957.1"/>
    <property type="molecule type" value="Genomic_DNA"/>
</dbReference>
<proteinExistence type="predicted"/>
<evidence type="ECO:0000313" key="2">
    <source>
        <dbReference type="Proteomes" id="UP000095767"/>
    </source>
</evidence>
<keyword evidence="2" id="KW-1185">Reference proteome</keyword>
<protein>
    <submittedName>
        <fullName evidence="1">Uncharacterized protein</fullName>
    </submittedName>
</protein>
<evidence type="ECO:0000313" key="1">
    <source>
        <dbReference type="EMBL" id="OEL17957.1"/>
    </source>
</evidence>
<accession>A0A1E5UYN0</accession>
<dbReference type="AlphaFoldDB" id="A0A1E5UYN0"/>
<reference evidence="1 2" key="1">
    <citation type="submission" date="2016-09" db="EMBL/GenBank/DDBJ databases">
        <title>The draft genome of Dichanthelium oligosanthes: A C3 panicoid grass species.</title>
        <authorList>
            <person name="Studer A.J."/>
            <person name="Schnable J.C."/>
            <person name="Brutnell T.P."/>
        </authorList>
    </citation>
    <scope>NUCLEOTIDE SEQUENCE [LARGE SCALE GENOMIC DNA]</scope>
    <source>
        <strain evidence="2">cv. Kellogg 1175</strain>
        <tissue evidence="1">Leaf</tissue>
    </source>
</reference>
<organism evidence="1 2">
    <name type="scientific">Dichanthelium oligosanthes</name>
    <dbReference type="NCBI Taxonomy" id="888268"/>
    <lineage>
        <taxon>Eukaryota</taxon>
        <taxon>Viridiplantae</taxon>
        <taxon>Streptophyta</taxon>
        <taxon>Embryophyta</taxon>
        <taxon>Tracheophyta</taxon>
        <taxon>Spermatophyta</taxon>
        <taxon>Magnoliopsida</taxon>
        <taxon>Liliopsida</taxon>
        <taxon>Poales</taxon>
        <taxon>Poaceae</taxon>
        <taxon>PACMAD clade</taxon>
        <taxon>Panicoideae</taxon>
        <taxon>Panicodae</taxon>
        <taxon>Paniceae</taxon>
        <taxon>Dichantheliinae</taxon>
        <taxon>Dichanthelium</taxon>
    </lineage>
</organism>
<dbReference type="OrthoDB" id="695316at2759"/>
<name>A0A1E5UYN0_9POAL</name>
<comment type="caution">
    <text evidence="1">The sequence shown here is derived from an EMBL/GenBank/DDBJ whole genome shotgun (WGS) entry which is preliminary data.</text>
</comment>
<dbReference type="Proteomes" id="UP000095767">
    <property type="component" value="Unassembled WGS sequence"/>
</dbReference>
<sequence length="107" mass="11107">MASIQRASFLLQVVRTSSRSGRKREEAGAFSAVAPWHPVSAARFAQPRPPKQLDTIVEEDTSTSVVGMAHDGAGGGYFQGGASSSSASASAAVPKAFRFAAAPQQSR</sequence>